<protein>
    <submittedName>
        <fullName evidence="2">Uncharacterized protein</fullName>
    </submittedName>
</protein>
<name>A0A7S3VS44_DUNTE</name>
<proteinExistence type="predicted"/>
<dbReference type="GO" id="GO:0005930">
    <property type="term" value="C:axoneme"/>
    <property type="evidence" value="ECO:0007669"/>
    <property type="project" value="UniProtKB-SubCell"/>
</dbReference>
<accession>A0A7S3VS44</accession>
<reference evidence="2" key="1">
    <citation type="submission" date="2021-01" db="EMBL/GenBank/DDBJ databases">
        <authorList>
            <person name="Corre E."/>
            <person name="Pelletier E."/>
            <person name="Niang G."/>
            <person name="Scheremetjew M."/>
            <person name="Finn R."/>
            <person name="Kale V."/>
            <person name="Holt S."/>
            <person name="Cochrane G."/>
            <person name="Meng A."/>
            <person name="Brown T."/>
            <person name="Cohen L."/>
        </authorList>
    </citation>
    <scope>NUCLEOTIDE SEQUENCE</scope>
    <source>
        <strain evidence="2">CCMP1320</strain>
    </source>
</reference>
<dbReference type="InterPro" id="IPR032675">
    <property type="entry name" value="LRR_dom_sf"/>
</dbReference>
<dbReference type="EMBL" id="HBIP01028759">
    <property type="protein sequence ID" value="CAE0502307.1"/>
    <property type="molecule type" value="Transcribed_RNA"/>
</dbReference>
<dbReference type="Gene3D" id="3.80.10.10">
    <property type="entry name" value="Ribonuclease Inhibitor"/>
    <property type="match status" value="1"/>
</dbReference>
<organism evidence="2">
    <name type="scientific">Dunaliella tertiolecta</name>
    <name type="common">Green alga</name>
    <dbReference type="NCBI Taxonomy" id="3047"/>
    <lineage>
        <taxon>Eukaryota</taxon>
        <taxon>Viridiplantae</taxon>
        <taxon>Chlorophyta</taxon>
        <taxon>core chlorophytes</taxon>
        <taxon>Chlorophyceae</taxon>
        <taxon>CS clade</taxon>
        <taxon>Chlamydomonadales</taxon>
        <taxon>Dunaliellaceae</taxon>
        <taxon>Dunaliella</taxon>
    </lineage>
</organism>
<evidence type="ECO:0000256" key="1">
    <source>
        <dbReference type="ARBA" id="ARBA00004430"/>
    </source>
</evidence>
<dbReference type="AlphaFoldDB" id="A0A7S3VS44"/>
<evidence type="ECO:0000313" key="2">
    <source>
        <dbReference type="EMBL" id="CAE0502307.1"/>
    </source>
</evidence>
<sequence>MDFWLNISDQSLLQALDRMHRLCSSVPSFSCNRLRVFGEDESTLTPNFITSLQSLTPSLKESVKELWLLYLQLDALQVHRLASAFPCTTFLRINGCSLTVTSLAEAVTSLGRLSKLSVDTREASNDFLEALQGAWDAAQQKQDGMLVINTYPLCQDANQEPMARAVLQRLRAWKDEWCTRAASNMESLGQTSKVSIGLINLHGNAPLGQGEDLV</sequence>
<comment type="subcellular location">
    <subcellularLocation>
        <location evidence="1">Cytoplasm</location>
        <location evidence="1">Cytoskeleton</location>
        <location evidence="1">Cilium axoneme</location>
    </subcellularLocation>
</comment>
<gene>
    <name evidence="2" type="ORF">DTER00134_LOCUS17380</name>
</gene>